<comment type="caution">
    <text evidence="4">The sequence shown here is derived from an EMBL/GenBank/DDBJ whole genome shotgun (WGS) entry which is preliminary data.</text>
</comment>
<sequence>MTVKICNSLPSVQFPTDSEVRRILVQRIDEQKQAVGIVVGMVSPKGRRVVSHGSLGVMDPRPVNGETVFEIGSVTKTFTALLLAEMSIRGEIGLDDPVAHYLPKGVTVPERADKAITLADLATHFSGLPRLPDNMPFGDRSNPYADYTLDLLYDFLSNHQPRRDTGASWEYSNLGYGLLGHVLALRAGCDYETLVRDRILVPLGMTNTAVTLSTDMRSRLAIGHSASLEAVPNWDLPTLAGAGALRSTVNDMLTYLEMALGILDTPLRDALNGQLATRRPIGTDDNSMALGWPIARNGDTEFVRHGGGTGGYRSFVGFVPQSRIGVVVLSNTSADLGVDDIAMHLLNPEVPLAIPPKQRVAIEVDPNLYHRYVGRYRLADDFILNVSQEDSRLFVQASGQDRVELFPESKREFFCKNVNAQISFEESGQSHAERLTLHQGGRDRTAFRLDT</sequence>
<evidence type="ECO:0000259" key="3">
    <source>
        <dbReference type="Pfam" id="PF11954"/>
    </source>
</evidence>
<accession>A0ABV7DMV6</accession>
<evidence type="ECO:0000313" key="4">
    <source>
        <dbReference type="EMBL" id="MFC3076139.1"/>
    </source>
</evidence>
<comment type="similarity">
    <text evidence="1">Belongs to the beta-lactamase family.</text>
</comment>
<protein>
    <submittedName>
        <fullName evidence="4">Serine hydrolase</fullName>
    </submittedName>
</protein>
<dbReference type="InterPro" id="IPR021860">
    <property type="entry name" value="Peptidase_S12_Pab87-rel_C"/>
</dbReference>
<reference evidence="5" key="1">
    <citation type="journal article" date="2019" name="Int. J. Syst. Evol. Microbiol.">
        <title>The Global Catalogue of Microorganisms (GCM) 10K type strain sequencing project: providing services to taxonomists for standard genome sequencing and annotation.</title>
        <authorList>
            <consortium name="The Broad Institute Genomics Platform"/>
            <consortium name="The Broad Institute Genome Sequencing Center for Infectious Disease"/>
            <person name="Wu L."/>
            <person name="Ma J."/>
        </authorList>
    </citation>
    <scope>NUCLEOTIDE SEQUENCE [LARGE SCALE GENOMIC DNA]</scope>
    <source>
        <strain evidence="5">KCTC 52677</strain>
    </source>
</reference>
<dbReference type="InterPro" id="IPR051478">
    <property type="entry name" value="Beta-lactamase-like_AB/R"/>
</dbReference>
<dbReference type="InterPro" id="IPR012338">
    <property type="entry name" value="Beta-lactam/transpept-like"/>
</dbReference>
<dbReference type="PANTHER" id="PTHR22935:SF95">
    <property type="entry name" value="BETA-LACTAMASE-LIKE 1-RELATED"/>
    <property type="match status" value="1"/>
</dbReference>
<feature type="domain" description="Peptidase S12 Pab87-related C-terminal" evidence="3">
    <location>
        <begin position="359"/>
        <end position="438"/>
    </location>
</feature>
<proteinExistence type="inferred from homology"/>
<evidence type="ECO:0000256" key="1">
    <source>
        <dbReference type="ARBA" id="ARBA00038473"/>
    </source>
</evidence>
<dbReference type="Gene3D" id="3.40.710.10">
    <property type="entry name" value="DD-peptidase/beta-lactamase superfamily"/>
    <property type="match status" value="1"/>
</dbReference>
<dbReference type="InterPro" id="IPR001466">
    <property type="entry name" value="Beta-lactam-related"/>
</dbReference>
<gene>
    <name evidence="4" type="ORF">ACFOHH_23705</name>
</gene>
<dbReference type="PANTHER" id="PTHR22935">
    <property type="entry name" value="PENICILLIN-BINDING PROTEIN"/>
    <property type="match status" value="1"/>
</dbReference>
<evidence type="ECO:0000313" key="5">
    <source>
        <dbReference type="Proteomes" id="UP001595377"/>
    </source>
</evidence>
<keyword evidence="4" id="KW-0378">Hydrolase</keyword>
<dbReference type="EMBL" id="JBHRSP010000049">
    <property type="protein sequence ID" value="MFC3076139.1"/>
    <property type="molecule type" value="Genomic_DNA"/>
</dbReference>
<dbReference type="GO" id="GO:0016787">
    <property type="term" value="F:hydrolase activity"/>
    <property type="evidence" value="ECO:0007669"/>
    <property type="project" value="UniProtKB-KW"/>
</dbReference>
<name>A0ABV7DMV6_9HYPH</name>
<dbReference type="Pfam" id="PF00144">
    <property type="entry name" value="Beta-lactamase"/>
    <property type="match status" value="1"/>
</dbReference>
<dbReference type="RefSeq" id="WP_257317940.1">
    <property type="nucleotide sequence ID" value="NZ_JANFDG010000036.1"/>
</dbReference>
<evidence type="ECO:0000259" key="2">
    <source>
        <dbReference type="Pfam" id="PF00144"/>
    </source>
</evidence>
<dbReference type="Pfam" id="PF11954">
    <property type="entry name" value="DUF3471"/>
    <property type="match status" value="1"/>
</dbReference>
<dbReference type="Proteomes" id="UP001595377">
    <property type="component" value="Unassembled WGS sequence"/>
</dbReference>
<feature type="domain" description="Beta-lactamase-related" evidence="2">
    <location>
        <begin position="25"/>
        <end position="335"/>
    </location>
</feature>
<organism evidence="4 5">
    <name type="scientific">Shinella pollutisoli</name>
    <dbReference type="NCBI Taxonomy" id="2250594"/>
    <lineage>
        <taxon>Bacteria</taxon>
        <taxon>Pseudomonadati</taxon>
        <taxon>Pseudomonadota</taxon>
        <taxon>Alphaproteobacteria</taxon>
        <taxon>Hyphomicrobiales</taxon>
        <taxon>Rhizobiaceae</taxon>
        <taxon>Shinella</taxon>
    </lineage>
</organism>
<dbReference type="SUPFAM" id="SSF56601">
    <property type="entry name" value="beta-lactamase/transpeptidase-like"/>
    <property type="match status" value="1"/>
</dbReference>
<keyword evidence="5" id="KW-1185">Reference proteome</keyword>